<evidence type="ECO:0000256" key="3">
    <source>
        <dbReference type="ARBA" id="ARBA00022723"/>
    </source>
</evidence>
<dbReference type="Pfam" id="PF10509">
    <property type="entry name" value="GalKase_gal_bdg"/>
    <property type="match status" value="1"/>
</dbReference>
<keyword evidence="6" id="KW-0067">ATP-binding</keyword>
<dbReference type="Gene3D" id="3.30.230.10">
    <property type="match status" value="1"/>
</dbReference>
<dbReference type="PANTHER" id="PTHR10457">
    <property type="entry name" value="MEVALONATE KINASE/GALACTOKINASE"/>
    <property type="match status" value="1"/>
</dbReference>
<dbReference type="PANTHER" id="PTHR10457:SF7">
    <property type="entry name" value="GALACTOKINASE-RELATED"/>
    <property type="match status" value="1"/>
</dbReference>
<dbReference type="PRINTS" id="PR00959">
    <property type="entry name" value="MEVGALKINASE"/>
</dbReference>
<evidence type="ECO:0000313" key="14">
    <source>
        <dbReference type="EMBL" id="TDT33853.1"/>
    </source>
</evidence>
<evidence type="ECO:0000256" key="8">
    <source>
        <dbReference type="ARBA" id="ARBA00023144"/>
    </source>
</evidence>
<dbReference type="Pfam" id="PF08544">
    <property type="entry name" value="GHMP_kinases_C"/>
    <property type="match status" value="1"/>
</dbReference>
<dbReference type="Gene3D" id="3.30.70.890">
    <property type="entry name" value="GHMP kinase, C-terminal domain"/>
    <property type="match status" value="1"/>
</dbReference>
<keyword evidence="9" id="KW-0119">Carbohydrate metabolism</keyword>
<evidence type="ECO:0000259" key="11">
    <source>
        <dbReference type="Pfam" id="PF00288"/>
    </source>
</evidence>
<dbReference type="EMBL" id="SOAW01000001">
    <property type="protein sequence ID" value="TDT33853.1"/>
    <property type="molecule type" value="Genomic_DNA"/>
</dbReference>
<dbReference type="PIRSF" id="PIRSF000530">
    <property type="entry name" value="Galactokinase"/>
    <property type="match status" value="1"/>
</dbReference>
<comment type="similarity">
    <text evidence="1">Belongs to the GHMP kinase family. GalK subfamily.</text>
</comment>
<keyword evidence="2" id="KW-0808">Transferase</keyword>
<keyword evidence="15" id="KW-1185">Reference proteome</keyword>
<gene>
    <name evidence="14" type="ORF">CLV29_1488</name>
</gene>
<dbReference type="EC" id="2.7.1.6" evidence="10"/>
<dbReference type="SUPFAM" id="SSF55060">
    <property type="entry name" value="GHMP Kinase, C-terminal domain"/>
    <property type="match status" value="1"/>
</dbReference>
<dbReference type="InterPro" id="IPR019539">
    <property type="entry name" value="GalKase_N"/>
</dbReference>
<dbReference type="InterPro" id="IPR013750">
    <property type="entry name" value="GHMP_kinase_C_dom"/>
</dbReference>
<dbReference type="PRINTS" id="PR00473">
    <property type="entry name" value="GALCTOKINASE"/>
</dbReference>
<dbReference type="InterPro" id="IPR006206">
    <property type="entry name" value="Mevalonate/galactokinase"/>
</dbReference>
<evidence type="ECO:0000256" key="4">
    <source>
        <dbReference type="ARBA" id="ARBA00022741"/>
    </source>
</evidence>
<organism evidence="14 15">
    <name type="scientific">Naumannella halotolerans</name>
    <dbReference type="NCBI Taxonomy" id="993414"/>
    <lineage>
        <taxon>Bacteria</taxon>
        <taxon>Bacillati</taxon>
        <taxon>Actinomycetota</taxon>
        <taxon>Actinomycetes</taxon>
        <taxon>Propionibacteriales</taxon>
        <taxon>Propionibacteriaceae</taxon>
        <taxon>Naumannella</taxon>
    </lineage>
</organism>
<keyword evidence="8" id="KW-0299">Galactose metabolism</keyword>
<evidence type="ECO:0000256" key="6">
    <source>
        <dbReference type="ARBA" id="ARBA00022840"/>
    </source>
</evidence>
<dbReference type="GO" id="GO:0046872">
    <property type="term" value="F:metal ion binding"/>
    <property type="evidence" value="ECO:0007669"/>
    <property type="project" value="UniProtKB-KW"/>
</dbReference>
<dbReference type="FunFam" id="3.30.70.890:FF:000001">
    <property type="entry name" value="Galactokinase"/>
    <property type="match status" value="1"/>
</dbReference>
<dbReference type="GO" id="GO:0005524">
    <property type="term" value="F:ATP binding"/>
    <property type="evidence" value="ECO:0007669"/>
    <property type="project" value="UniProtKB-UniRule"/>
</dbReference>
<keyword evidence="4" id="KW-0547">Nucleotide-binding</keyword>
<dbReference type="InterPro" id="IPR006203">
    <property type="entry name" value="GHMP_knse_ATP-bd_CS"/>
</dbReference>
<keyword evidence="5 14" id="KW-0418">Kinase</keyword>
<evidence type="ECO:0000256" key="9">
    <source>
        <dbReference type="ARBA" id="ARBA00023277"/>
    </source>
</evidence>
<evidence type="ECO:0000256" key="10">
    <source>
        <dbReference type="NCBIfam" id="TIGR00131"/>
    </source>
</evidence>
<reference evidence="14 15" key="1">
    <citation type="submission" date="2019-03" db="EMBL/GenBank/DDBJ databases">
        <title>Genomic Encyclopedia of Archaeal and Bacterial Type Strains, Phase II (KMG-II): from individual species to whole genera.</title>
        <authorList>
            <person name="Goeker M."/>
        </authorList>
    </citation>
    <scope>NUCLEOTIDE SEQUENCE [LARGE SCALE GENOMIC DNA]</scope>
    <source>
        <strain evidence="14 15">DSM 24323</strain>
    </source>
</reference>
<dbReference type="InterPro" id="IPR000705">
    <property type="entry name" value="Galactokinase"/>
</dbReference>
<dbReference type="Proteomes" id="UP000295371">
    <property type="component" value="Unassembled WGS sequence"/>
</dbReference>
<sequence>MAEPTFGTGPSTGGSWSAPGRVNLIGEHTDYNNGLALPIAIGQRTTVEAVPADDGVYRVSSAGHGQEVLFGPQTQPGEVTGWAAYVAGTVWALGELGVPLVPGSFTISSEVPTGAGLSSSAALECAVACGVLGLAGRGLDRHSLATATQRAENVYVGAPTGGMDQLASAFGRAGSALLVDVGADSLEQVPFELTESGLELLVIDTGSSHSHADGEYGARRRSCEQAAAALGVASLRDVQDAPLAETLASLAGLDDGTIARRVRHVITENARVERTVALLREKRITEIGPLLLASHESLRDDYEVTVPVLDLAVDAAMASGALGARMTGGGFGGSVIALVDAGLSESVAEGVSAAFVDAGHAAPTTRSVVPADGAGPLLPDTTP</sequence>
<dbReference type="Pfam" id="PF00288">
    <property type="entry name" value="GHMP_kinases_N"/>
    <property type="match status" value="1"/>
</dbReference>
<evidence type="ECO:0000259" key="12">
    <source>
        <dbReference type="Pfam" id="PF08544"/>
    </source>
</evidence>
<dbReference type="PROSITE" id="PS00106">
    <property type="entry name" value="GALACTOKINASE"/>
    <property type="match status" value="1"/>
</dbReference>
<dbReference type="PROSITE" id="PS00627">
    <property type="entry name" value="GHMP_KINASES_ATP"/>
    <property type="match status" value="1"/>
</dbReference>
<dbReference type="OrthoDB" id="250531at2"/>
<accession>A0A4R7JB77</accession>
<keyword evidence="3" id="KW-0479">Metal-binding</keyword>
<dbReference type="GO" id="GO:0005829">
    <property type="term" value="C:cytosol"/>
    <property type="evidence" value="ECO:0007669"/>
    <property type="project" value="TreeGrafter"/>
</dbReference>
<protein>
    <recommendedName>
        <fullName evidence="10">Galactokinase</fullName>
        <ecNumber evidence="10">2.7.1.6</ecNumber>
    </recommendedName>
</protein>
<dbReference type="GO" id="GO:0004335">
    <property type="term" value="F:galactokinase activity"/>
    <property type="evidence" value="ECO:0007669"/>
    <property type="project" value="UniProtKB-UniRule"/>
</dbReference>
<dbReference type="AlphaFoldDB" id="A0A4R7JB77"/>
<proteinExistence type="inferred from homology"/>
<dbReference type="GO" id="GO:0006012">
    <property type="term" value="P:galactose metabolic process"/>
    <property type="evidence" value="ECO:0007669"/>
    <property type="project" value="UniProtKB-UniRule"/>
</dbReference>
<name>A0A4R7JB77_9ACTN</name>
<feature type="domain" description="Galactokinase N-terminal" evidence="13">
    <location>
        <begin position="5"/>
        <end position="48"/>
    </location>
</feature>
<dbReference type="NCBIfam" id="TIGR00131">
    <property type="entry name" value="gal_kin"/>
    <property type="match status" value="1"/>
</dbReference>
<evidence type="ECO:0000256" key="1">
    <source>
        <dbReference type="ARBA" id="ARBA00006566"/>
    </source>
</evidence>
<evidence type="ECO:0000256" key="7">
    <source>
        <dbReference type="ARBA" id="ARBA00022842"/>
    </source>
</evidence>
<comment type="caution">
    <text evidence="14">The sequence shown here is derived from an EMBL/GenBank/DDBJ whole genome shotgun (WGS) entry which is preliminary data.</text>
</comment>
<feature type="domain" description="GHMP kinase C-terminal" evidence="12">
    <location>
        <begin position="277"/>
        <end position="356"/>
    </location>
</feature>
<dbReference type="InterPro" id="IPR036554">
    <property type="entry name" value="GHMP_kinase_C_sf"/>
</dbReference>
<evidence type="ECO:0000259" key="13">
    <source>
        <dbReference type="Pfam" id="PF10509"/>
    </source>
</evidence>
<dbReference type="InterPro" id="IPR006204">
    <property type="entry name" value="GHMP_kinase_N_dom"/>
</dbReference>
<dbReference type="InterPro" id="IPR014721">
    <property type="entry name" value="Ribsml_uS5_D2-typ_fold_subgr"/>
</dbReference>
<dbReference type="InterPro" id="IPR019741">
    <property type="entry name" value="Galactokinase_CS"/>
</dbReference>
<evidence type="ECO:0000313" key="15">
    <source>
        <dbReference type="Proteomes" id="UP000295371"/>
    </source>
</evidence>
<evidence type="ECO:0000256" key="2">
    <source>
        <dbReference type="ARBA" id="ARBA00022679"/>
    </source>
</evidence>
<feature type="domain" description="GHMP kinase N-terminal" evidence="11">
    <location>
        <begin position="85"/>
        <end position="171"/>
    </location>
</feature>
<dbReference type="SUPFAM" id="SSF54211">
    <property type="entry name" value="Ribosomal protein S5 domain 2-like"/>
    <property type="match status" value="1"/>
</dbReference>
<keyword evidence="7" id="KW-0460">Magnesium</keyword>
<evidence type="ECO:0000256" key="5">
    <source>
        <dbReference type="ARBA" id="ARBA00022777"/>
    </source>
</evidence>
<dbReference type="InterPro" id="IPR020568">
    <property type="entry name" value="Ribosomal_Su5_D2-typ_SF"/>
</dbReference>